<name>A0A5B7F9V9_PORTR</name>
<proteinExistence type="predicted"/>
<keyword evidence="3" id="KW-1185">Reference proteome</keyword>
<feature type="region of interest" description="Disordered" evidence="1">
    <location>
        <begin position="1"/>
        <end position="20"/>
    </location>
</feature>
<comment type="caution">
    <text evidence="2">The sequence shown here is derived from an EMBL/GenBank/DDBJ whole genome shotgun (WGS) entry which is preliminary data.</text>
</comment>
<sequence length="98" mass="10774">MVSTGEDKDNGGGGKDESSYYFKNKDPTHLAKLTRAFCPPLRAVPCSPTRLKSPFGSSLRSCSRAHTDGEKSLIVSAHYLSQNLIGNYFQVRFSEGRC</sequence>
<evidence type="ECO:0000313" key="3">
    <source>
        <dbReference type="Proteomes" id="UP000324222"/>
    </source>
</evidence>
<dbReference type="Proteomes" id="UP000324222">
    <property type="component" value="Unassembled WGS sequence"/>
</dbReference>
<evidence type="ECO:0000256" key="1">
    <source>
        <dbReference type="SAM" id="MobiDB-lite"/>
    </source>
</evidence>
<reference evidence="2 3" key="1">
    <citation type="submission" date="2019-05" db="EMBL/GenBank/DDBJ databases">
        <title>Another draft genome of Portunus trituberculatus and its Hox gene families provides insights of decapod evolution.</title>
        <authorList>
            <person name="Jeong J.-H."/>
            <person name="Song I."/>
            <person name="Kim S."/>
            <person name="Choi T."/>
            <person name="Kim D."/>
            <person name="Ryu S."/>
            <person name="Kim W."/>
        </authorList>
    </citation>
    <scope>NUCLEOTIDE SEQUENCE [LARGE SCALE GENOMIC DNA]</scope>
    <source>
        <tissue evidence="2">Muscle</tissue>
    </source>
</reference>
<dbReference type="AlphaFoldDB" id="A0A5B7F9V9"/>
<gene>
    <name evidence="2" type="ORF">E2C01_035957</name>
</gene>
<protein>
    <submittedName>
        <fullName evidence="2">Uncharacterized protein</fullName>
    </submittedName>
</protein>
<accession>A0A5B7F9V9</accession>
<evidence type="ECO:0000313" key="2">
    <source>
        <dbReference type="EMBL" id="MPC42337.1"/>
    </source>
</evidence>
<organism evidence="2 3">
    <name type="scientific">Portunus trituberculatus</name>
    <name type="common">Swimming crab</name>
    <name type="synonym">Neptunus trituberculatus</name>
    <dbReference type="NCBI Taxonomy" id="210409"/>
    <lineage>
        <taxon>Eukaryota</taxon>
        <taxon>Metazoa</taxon>
        <taxon>Ecdysozoa</taxon>
        <taxon>Arthropoda</taxon>
        <taxon>Crustacea</taxon>
        <taxon>Multicrustacea</taxon>
        <taxon>Malacostraca</taxon>
        <taxon>Eumalacostraca</taxon>
        <taxon>Eucarida</taxon>
        <taxon>Decapoda</taxon>
        <taxon>Pleocyemata</taxon>
        <taxon>Brachyura</taxon>
        <taxon>Eubrachyura</taxon>
        <taxon>Portunoidea</taxon>
        <taxon>Portunidae</taxon>
        <taxon>Portuninae</taxon>
        <taxon>Portunus</taxon>
    </lineage>
</organism>
<dbReference type="EMBL" id="VSRR010005397">
    <property type="protein sequence ID" value="MPC42337.1"/>
    <property type="molecule type" value="Genomic_DNA"/>
</dbReference>